<name>A0A1G8T481_9RHOB</name>
<evidence type="ECO:0000256" key="3">
    <source>
        <dbReference type="ARBA" id="ARBA00022655"/>
    </source>
</evidence>
<dbReference type="Pfam" id="PF02317">
    <property type="entry name" value="Octopine_DH"/>
    <property type="match status" value="1"/>
</dbReference>
<dbReference type="OrthoDB" id="6135265at2"/>
<comment type="catalytic activity">
    <reaction evidence="4">
        <text>(R)-pantoate + NADP(+) = 2-dehydropantoate + NADPH + H(+)</text>
        <dbReference type="Rhea" id="RHEA:16233"/>
        <dbReference type="ChEBI" id="CHEBI:11561"/>
        <dbReference type="ChEBI" id="CHEBI:15378"/>
        <dbReference type="ChEBI" id="CHEBI:15980"/>
        <dbReference type="ChEBI" id="CHEBI:57783"/>
        <dbReference type="ChEBI" id="CHEBI:58349"/>
        <dbReference type="EC" id="1.1.1.169"/>
    </reaction>
</comment>
<sequence>MKISVLGGGPVGQTYCALLLEAGHHVRLYSQSGRAEHETRFFGAINMTKTITPVRTLPEAVAFADALLIARQAPGLQPLLDAIAPLLKPSQSVIFSAELSFASFHLARKLRVAGSEARLISWSTTAATAHRRPEGIRVGTLRGTVDMASSGNLSPLDAMALCRALFGDVFRDVGSPLAIGLSNLNPEVHLANVLGNLTRIELAEDWDNYGGITPAVGRIIEELDAERRGLAARFGLDVRSVLQHFQLTFPDIEIGNVHETTQRIAARGRGPKGPVSTDTRYITEDLPYGIVPLCELGRRRNIPLPLHEAGVRLLSVGLGADFTTENGMIGEALDEICGDVSD</sequence>
<feature type="domain" description="Ketopantoate reductase N-terminal" evidence="6">
    <location>
        <begin position="3"/>
        <end position="95"/>
    </location>
</feature>
<dbReference type="GO" id="GO:0008677">
    <property type="term" value="F:2-dehydropantoate 2-reductase activity"/>
    <property type="evidence" value="ECO:0007669"/>
    <property type="project" value="UniProtKB-EC"/>
</dbReference>
<dbReference type="InterPro" id="IPR036291">
    <property type="entry name" value="NAD(P)-bd_dom_sf"/>
</dbReference>
<proteinExistence type="predicted"/>
<organism evidence="7 8">
    <name type="scientific">Aliiruegeria lutimaris</name>
    <dbReference type="NCBI Taxonomy" id="571298"/>
    <lineage>
        <taxon>Bacteria</taxon>
        <taxon>Pseudomonadati</taxon>
        <taxon>Pseudomonadota</taxon>
        <taxon>Alphaproteobacteria</taxon>
        <taxon>Rhodobacterales</taxon>
        <taxon>Roseobacteraceae</taxon>
        <taxon>Aliiruegeria</taxon>
    </lineage>
</organism>
<dbReference type="RefSeq" id="WP_093154478.1">
    <property type="nucleotide sequence ID" value="NZ_FNEK01000016.1"/>
</dbReference>
<dbReference type="Pfam" id="PF02558">
    <property type="entry name" value="ApbA"/>
    <property type="match status" value="1"/>
</dbReference>
<feature type="domain" description="Opine dehydrogenase" evidence="5">
    <location>
        <begin position="174"/>
        <end position="315"/>
    </location>
</feature>
<dbReference type="InterPro" id="IPR008927">
    <property type="entry name" value="6-PGluconate_DH-like_C_sf"/>
</dbReference>
<evidence type="ECO:0000256" key="2">
    <source>
        <dbReference type="ARBA" id="ARBA00019465"/>
    </source>
</evidence>
<dbReference type="Gene3D" id="1.10.1040.10">
    <property type="entry name" value="N-(1-d-carboxylethyl)-l-norvaline Dehydrogenase, domain 2"/>
    <property type="match status" value="1"/>
</dbReference>
<protein>
    <recommendedName>
        <fullName evidence="2">2-dehydropantoate 2-reductase</fullName>
    </recommendedName>
</protein>
<dbReference type="AlphaFoldDB" id="A0A1G8T481"/>
<dbReference type="Gene3D" id="3.40.50.720">
    <property type="entry name" value="NAD(P)-binding Rossmann-like Domain"/>
    <property type="match status" value="1"/>
</dbReference>
<dbReference type="GO" id="GO:0015940">
    <property type="term" value="P:pantothenate biosynthetic process"/>
    <property type="evidence" value="ECO:0007669"/>
    <property type="project" value="UniProtKB-UniPathway"/>
</dbReference>
<dbReference type="InterPro" id="IPR013328">
    <property type="entry name" value="6PGD_dom2"/>
</dbReference>
<dbReference type="STRING" id="571298.SAMN04488026_101639"/>
<evidence type="ECO:0000256" key="1">
    <source>
        <dbReference type="ARBA" id="ARBA00004994"/>
    </source>
</evidence>
<evidence type="ECO:0000313" key="7">
    <source>
        <dbReference type="EMBL" id="SDJ36306.1"/>
    </source>
</evidence>
<dbReference type="UniPathway" id="UPA00028">
    <property type="reaction ID" value="UER00004"/>
</dbReference>
<evidence type="ECO:0000259" key="5">
    <source>
        <dbReference type="Pfam" id="PF02317"/>
    </source>
</evidence>
<keyword evidence="3" id="KW-0566">Pantothenate biosynthesis</keyword>
<dbReference type="EMBL" id="FNEK01000016">
    <property type="protein sequence ID" value="SDJ36306.1"/>
    <property type="molecule type" value="Genomic_DNA"/>
</dbReference>
<dbReference type="Proteomes" id="UP000199382">
    <property type="component" value="Unassembled WGS sequence"/>
</dbReference>
<accession>A0A1G8T481</accession>
<evidence type="ECO:0000313" key="8">
    <source>
        <dbReference type="Proteomes" id="UP000199382"/>
    </source>
</evidence>
<dbReference type="InterPro" id="IPR003421">
    <property type="entry name" value="Opine_DH"/>
</dbReference>
<dbReference type="InterPro" id="IPR013332">
    <property type="entry name" value="KPR_N"/>
</dbReference>
<dbReference type="SUPFAM" id="SSF51735">
    <property type="entry name" value="NAD(P)-binding Rossmann-fold domains"/>
    <property type="match status" value="1"/>
</dbReference>
<keyword evidence="8" id="KW-1185">Reference proteome</keyword>
<comment type="pathway">
    <text evidence="1">Cofactor biosynthesis; (R)-pantothenate biosynthesis; (R)-pantoate from 3-methyl-2-oxobutanoate: step 2/2.</text>
</comment>
<dbReference type="SUPFAM" id="SSF48179">
    <property type="entry name" value="6-phosphogluconate dehydrogenase C-terminal domain-like"/>
    <property type="match status" value="1"/>
</dbReference>
<evidence type="ECO:0000259" key="6">
    <source>
        <dbReference type="Pfam" id="PF02558"/>
    </source>
</evidence>
<reference evidence="7 8" key="1">
    <citation type="submission" date="2016-10" db="EMBL/GenBank/DDBJ databases">
        <authorList>
            <person name="de Groot N.N."/>
        </authorList>
    </citation>
    <scope>NUCLEOTIDE SEQUENCE [LARGE SCALE GENOMIC DNA]</scope>
    <source>
        <strain evidence="7 8">DSM 25294</strain>
    </source>
</reference>
<evidence type="ECO:0000256" key="4">
    <source>
        <dbReference type="ARBA" id="ARBA00048793"/>
    </source>
</evidence>
<gene>
    <name evidence="7" type="ORF">SAMN04488026_101639</name>
</gene>